<feature type="region of interest" description="Disordered" evidence="7">
    <location>
        <begin position="374"/>
        <end position="396"/>
    </location>
</feature>
<keyword evidence="11" id="KW-1185">Reference proteome</keyword>
<dbReference type="SUPFAM" id="SSF52129">
    <property type="entry name" value="Caspase-like"/>
    <property type="match status" value="1"/>
</dbReference>
<reference evidence="10" key="3">
    <citation type="submission" date="2025-09" db="UniProtKB">
        <authorList>
            <consortium name="Ensembl"/>
        </authorList>
    </citation>
    <scope>IDENTIFICATION</scope>
</reference>
<organism evidence="10 11">
    <name type="scientific">Ciona savignyi</name>
    <name type="common">Pacific transparent sea squirt</name>
    <dbReference type="NCBI Taxonomy" id="51511"/>
    <lineage>
        <taxon>Eukaryota</taxon>
        <taxon>Metazoa</taxon>
        <taxon>Chordata</taxon>
        <taxon>Tunicata</taxon>
        <taxon>Ascidiacea</taxon>
        <taxon>Phlebobranchia</taxon>
        <taxon>Cionidae</taxon>
        <taxon>Ciona</taxon>
    </lineage>
</organism>
<evidence type="ECO:0000256" key="5">
    <source>
        <dbReference type="ARBA" id="ARBA00023145"/>
    </source>
</evidence>
<dbReference type="Proteomes" id="UP000007875">
    <property type="component" value="Unassembled WGS sequence"/>
</dbReference>
<feature type="domain" description="Caspase family p20" evidence="9">
    <location>
        <begin position="93"/>
        <end position="219"/>
    </location>
</feature>
<evidence type="ECO:0000256" key="3">
    <source>
        <dbReference type="ARBA" id="ARBA00022801"/>
    </source>
</evidence>
<proteinExistence type="inferred from homology"/>
<keyword evidence="2" id="KW-0645">Protease</keyword>
<dbReference type="GO" id="GO:0004197">
    <property type="term" value="F:cysteine-type endopeptidase activity"/>
    <property type="evidence" value="ECO:0007669"/>
    <property type="project" value="InterPro"/>
</dbReference>
<dbReference type="InterPro" id="IPR002138">
    <property type="entry name" value="Pept_C14_p10"/>
</dbReference>
<dbReference type="GO" id="GO:0043525">
    <property type="term" value="P:positive regulation of neuron apoptotic process"/>
    <property type="evidence" value="ECO:0007669"/>
    <property type="project" value="TreeGrafter"/>
</dbReference>
<evidence type="ECO:0000256" key="6">
    <source>
        <dbReference type="RuleBase" id="RU003971"/>
    </source>
</evidence>
<dbReference type="HOGENOM" id="CLU_036904_2_0_1"/>
<feature type="domain" description="Caspase family p10" evidence="8">
    <location>
        <begin position="245"/>
        <end position="334"/>
    </location>
</feature>
<evidence type="ECO:0000256" key="2">
    <source>
        <dbReference type="ARBA" id="ARBA00022670"/>
    </source>
</evidence>
<dbReference type="GO" id="GO:0006508">
    <property type="term" value="P:proteolysis"/>
    <property type="evidence" value="ECO:0007669"/>
    <property type="project" value="UniProtKB-KW"/>
</dbReference>
<evidence type="ECO:0008006" key="12">
    <source>
        <dbReference type="Google" id="ProtNLM"/>
    </source>
</evidence>
<dbReference type="SMART" id="SM00115">
    <property type="entry name" value="CASc"/>
    <property type="match status" value="1"/>
</dbReference>
<evidence type="ECO:0000313" key="11">
    <source>
        <dbReference type="Proteomes" id="UP000007875"/>
    </source>
</evidence>
<evidence type="ECO:0000313" key="10">
    <source>
        <dbReference type="Ensembl" id="ENSCSAVP00000015738.1"/>
    </source>
</evidence>
<dbReference type="InterPro" id="IPR015917">
    <property type="entry name" value="Pept_C14A"/>
</dbReference>
<sequence>MQSAGDILVHFSPKVNDDMKDAGDVLMSYEENNDKKVDQILTFEDLKNEEENKEFDDTGDTVDGGATPIPTQSQGRRKLKEPTVYRYKMDHGERGCFLIFSQEDFHPRLKLDKRKGSSVDARSLVAAAAFLGFKFVRIFTNLTKSQILELLKKVSKASHAKYDCFACAILSHGGKNDVVYSYDAKMNVQDFTEPFTAANCSSLAGKPKIFLIQACRGNRYDSGAMCSLVLGNTNQTTQEEDHGIIPTQSDFVIAHSTSEDYISWNNAANGSWFIQSFCLCVQRFHALDLIQILTRVTCMVAWQYESSTQSKETNLCKQVPSIYTRLTGEVFFHRAPTATPLPEVEHNVQVGPTVPDGPTIDKERTFFQRLRKSFRSRKAQEKRARKKQKKEQKNGK</sequence>
<dbReference type="InterPro" id="IPR002398">
    <property type="entry name" value="Pept_C14"/>
</dbReference>
<dbReference type="PROSITE" id="PS50208">
    <property type="entry name" value="CASPASE_P20"/>
    <property type="match status" value="1"/>
</dbReference>
<dbReference type="GO" id="GO:0005737">
    <property type="term" value="C:cytoplasm"/>
    <property type="evidence" value="ECO:0007669"/>
    <property type="project" value="TreeGrafter"/>
</dbReference>
<dbReference type="Pfam" id="PF00656">
    <property type="entry name" value="Peptidase_C14"/>
    <property type="match status" value="1"/>
</dbReference>
<dbReference type="InterPro" id="IPR029030">
    <property type="entry name" value="Caspase-like_dom_sf"/>
</dbReference>
<reference evidence="11" key="1">
    <citation type="submission" date="2003-08" db="EMBL/GenBank/DDBJ databases">
        <authorList>
            <person name="Birren B."/>
            <person name="Nusbaum C."/>
            <person name="Abebe A."/>
            <person name="Abouelleil A."/>
            <person name="Adekoya E."/>
            <person name="Ait-zahra M."/>
            <person name="Allen N."/>
            <person name="Allen T."/>
            <person name="An P."/>
            <person name="Anderson M."/>
            <person name="Anderson S."/>
            <person name="Arachchi H."/>
            <person name="Armbruster J."/>
            <person name="Bachantsang P."/>
            <person name="Baldwin J."/>
            <person name="Barry A."/>
            <person name="Bayul T."/>
            <person name="Blitshsteyn B."/>
            <person name="Bloom T."/>
            <person name="Blye J."/>
            <person name="Boguslavskiy L."/>
            <person name="Borowsky M."/>
            <person name="Boukhgalter B."/>
            <person name="Brunache A."/>
            <person name="Butler J."/>
            <person name="Calixte N."/>
            <person name="Calvo S."/>
            <person name="Camarata J."/>
            <person name="Campo K."/>
            <person name="Chang J."/>
            <person name="Cheshatsang Y."/>
            <person name="Citroen M."/>
            <person name="Collymore A."/>
            <person name="Considine T."/>
            <person name="Cook A."/>
            <person name="Cooke P."/>
            <person name="Corum B."/>
            <person name="Cuomo C."/>
            <person name="David R."/>
            <person name="Dawoe T."/>
            <person name="Degray S."/>
            <person name="Dodge S."/>
            <person name="Dooley K."/>
            <person name="Dorje P."/>
            <person name="Dorjee K."/>
            <person name="Dorris L."/>
            <person name="Duffey N."/>
            <person name="Dupes A."/>
            <person name="Elkins T."/>
            <person name="Engels R."/>
            <person name="Erickson J."/>
            <person name="Farina A."/>
            <person name="Faro S."/>
            <person name="Ferreira P."/>
            <person name="Fischer H."/>
            <person name="Fitzgerald M."/>
            <person name="Foley K."/>
            <person name="Gage D."/>
            <person name="Galagan J."/>
            <person name="Gearin G."/>
            <person name="Gnerre S."/>
            <person name="Gnirke A."/>
            <person name="Goyette A."/>
            <person name="Graham J."/>
            <person name="Grandbois E."/>
            <person name="Gyaltsen K."/>
            <person name="Hafez N."/>
            <person name="Hagopian D."/>
            <person name="Hagos B."/>
            <person name="Hall J."/>
            <person name="Hatcher B."/>
            <person name="Heller A."/>
            <person name="Higgins H."/>
            <person name="Honan T."/>
            <person name="Horn A."/>
            <person name="Houde N."/>
            <person name="Hughes L."/>
            <person name="Hulme W."/>
            <person name="Husby E."/>
            <person name="Iliev I."/>
            <person name="Jaffe D."/>
            <person name="Jones C."/>
            <person name="Kamal M."/>
            <person name="Kamat A."/>
            <person name="Kamvysselis M."/>
            <person name="Karlsson E."/>
            <person name="Kells C."/>
            <person name="Kieu A."/>
            <person name="Kisner P."/>
            <person name="Kodira C."/>
            <person name="Kulbokas E."/>
            <person name="Labutti K."/>
            <person name="Lama D."/>
            <person name="Landers T."/>
            <person name="Leger J."/>
            <person name="Levine S."/>
            <person name="Lewis D."/>
            <person name="Lewis T."/>
            <person name="Lindblad-toh K."/>
            <person name="Liu X."/>
            <person name="Lokyitsang T."/>
            <person name="Lokyitsang Y."/>
            <person name="Lucien O."/>
            <person name="Lui A."/>
            <person name="Ma L.J."/>
            <person name="Mabbitt R."/>
            <person name="Macdonald J."/>
            <person name="Maclean C."/>
            <person name="Major J."/>
            <person name="Manning J."/>
            <person name="Marabella R."/>
            <person name="Maru K."/>
            <person name="Matthews C."/>
            <person name="Mauceli E."/>
            <person name="Mccarthy M."/>
            <person name="Mcdonough S."/>
            <person name="Mcghee T."/>
            <person name="Meldrim J."/>
            <person name="Meneus L."/>
            <person name="Mesirov J."/>
            <person name="Mihalev A."/>
            <person name="Mihova T."/>
            <person name="Mikkelsen T."/>
            <person name="Mlenga V."/>
            <person name="Moru K."/>
            <person name="Mozes J."/>
            <person name="Mulrain L."/>
            <person name="Munson G."/>
            <person name="Naylor J."/>
            <person name="Newes C."/>
            <person name="Nguyen C."/>
            <person name="Nguyen N."/>
            <person name="Nguyen T."/>
            <person name="Nicol R."/>
            <person name="Nielsen C."/>
            <person name="Nizzari M."/>
            <person name="Norbu C."/>
            <person name="Norbu N."/>
            <person name="O'donnell P."/>
            <person name="Okoawo O."/>
            <person name="O'leary S."/>
            <person name="Omotosho B."/>
            <person name="O'neill K."/>
            <person name="Osman S."/>
            <person name="Parker S."/>
            <person name="Perrin D."/>
            <person name="Phunkhang P."/>
            <person name="Piqani B."/>
            <person name="Purcell S."/>
            <person name="Rachupka T."/>
            <person name="Ramasamy U."/>
            <person name="Rameau R."/>
            <person name="Ray V."/>
            <person name="Raymond C."/>
            <person name="Retta R."/>
            <person name="Richardson S."/>
            <person name="Rise C."/>
            <person name="Rodriguez J."/>
            <person name="Rogers J."/>
            <person name="Rogov P."/>
            <person name="Rutman M."/>
            <person name="Schupbach R."/>
            <person name="Seaman C."/>
            <person name="Settipalli S."/>
            <person name="Sharpe T."/>
            <person name="Sheridan J."/>
            <person name="Sherpa N."/>
            <person name="Shi J."/>
            <person name="Smirnov S."/>
            <person name="Smith C."/>
            <person name="Sougnez C."/>
            <person name="Spencer B."/>
            <person name="Stalker J."/>
            <person name="Stange-thomann N."/>
            <person name="Stavropoulos S."/>
            <person name="Stetson K."/>
            <person name="Stone C."/>
            <person name="Stone S."/>
            <person name="Stubbs M."/>
            <person name="Talamas J."/>
            <person name="Tchuinga P."/>
            <person name="Tenzing P."/>
            <person name="Tesfaye S."/>
            <person name="Theodore J."/>
            <person name="Thoulutsang Y."/>
            <person name="Topham K."/>
            <person name="Towey S."/>
            <person name="Tsamla T."/>
            <person name="Tsomo N."/>
            <person name="Vallee D."/>
            <person name="Vassiliev H."/>
            <person name="Venkataraman V."/>
            <person name="Vinson J."/>
            <person name="Vo A."/>
            <person name="Wade C."/>
            <person name="Wang S."/>
            <person name="Wangchuk T."/>
            <person name="Wangdi T."/>
            <person name="Whittaker C."/>
            <person name="Wilkinson J."/>
            <person name="Wu Y."/>
            <person name="Wyman D."/>
            <person name="Yadav S."/>
            <person name="Yang S."/>
            <person name="Yang X."/>
            <person name="Yeager S."/>
            <person name="Yee E."/>
            <person name="Young G."/>
            <person name="Zainoun J."/>
            <person name="Zembeck L."/>
            <person name="Zimmer A."/>
            <person name="Zody M."/>
            <person name="Lander E."/>
        </authorList>
    </citation>
    <scope>NUCLEOTIDE SEQUENCE [LARGE SCALE GENOMIC DNA]</scope>
</reference>
<dbReference type="PANTHER" id="PTHR10454">
    <property type="entry name" value="CASPASE"/>
    <property type="match status" value="1"/>
</dbReference>
<evidence type="ECO:0000256" key="7">
    <source>
        <dbReference type="SAM" id="MobiDB-lite"/>
    </source>
</evidence>
<dbReference type="PROSITE" id="PS01122">
    <property type="entry name" value="CASPASE_CYS"/>
    <property type="match status" value="1"/>
</dbReference>
<keyword evidence="4" id="KW-0788">Thiol protease</keyword>
<comment type="similarity">
    <text evidence="1 6">Belongs to the peptidase C14A family.</text>
</comment>
<evidence type="ECO:0000256" key="1">
    <source>
        <dbReference type="ARBA" id="ARBA00010134"/>
    </source>
</evidence>
<dbReference type="Ensembl" id="ENSCSAVT00000015917.1">
    <property type="protein sequence ID" value="ENSCSAVP00000015738.1"/>
    <property type="gene ID" value="ENSCSAVG00000009243.1"/>
</dbReference>
<feature type="compositionally biased region" description="Acidic residues" evidence="7">
    <location>
        <begin position="51"/>
        <end position="60"/>
    </location>
</feature>
<dbReference type="InterPro" id="IPR033139">
    <property type="entry name" value="Caspase_cys_AS"/>
</dbReference>
<reference evidence="10" key="2">
    <citation type="submission" date="2025-08" db="UniProtKB">
        <authorList>
            <consortium name="Ensembl"/>
        </authorList>
    </citation>
    <scope>IDENTIFICATION</scope>
</reference>
<dbReference type="PRINTS" id="PR00376">
    <property type="entry name" value="IL1BCENZYME"/>
</dbReference>
<dbReference type="GO" id="GO:0006915">
    <property type="term" value="P:apoptotic process"/>
    <property type="evidence" value="ECO:0007669"/>
    <property type="project" value="TreeGrafter"/>
</dbReference>
<dbReference type="STRING" id="51511.ENSCSAVP00000015738"/>
<dbReference type="InterPro" id="IPR016129">
    <property type="entry name" value="Caspase_his_AS"/>
</dbReference>
<dbReference type="InterPro" id="IPR001309">
    <property type="entry name" value="Pept_C14_p20"/>
</dbReference>
<keyword evidence="5" id="KW-0865">Zymogen</keyword>
<dbReference type="PANTHER" id="PTHR10454:SF31">
    <property type="entry name" value="CASPASE-7"/>
    <property type="match status" value="1"/>
</dbReference>
<evidence type="ECO:0000259" key="8">
    <source>
        <dbReference type="PROSITE" id="PS50207"/>
    </source>
</evidence>
<dbReference type="InterPro" id="IPR011600">
    <property type="entry name" value="Pept_C14_caspase"/>
</dbReference>
<evidence type="ECO:0000259" key="9">
    <source>
        <dbReference type="PROSITE" id="PS50208"/>
    </source>
</evidence>
<dbReference type="Gene3D" id="3.40.50.1460">
    <property type="match status" value="1"/>
</dbReference>
<accession>H2ZDS2</accession>
<keyword evidence="3" id="KW-0378">Hydrolase</keyword>
<dbReference type="PROSITE" id="PS50207">
    <property type="entry name" value="CASPASE_P10"/>
    <property type="match status" value="1"/>
</dbReference>
<dbReference type="GeneTree" id="ENSGT00940000153232"/>
<dbReference type="PROSITE" id="PS01121">
    <property type="entry name" value="CASPASE_HIS"/>
    <property type="match status" value="1"/>
</dbReference>
<feature type="region of interest" description="Disordered" evidence="7">
    <location>
        <begin position="50"/>
        <end position="77"/>
    </location>
</feature>
<dbReference type="CDD" id="cd00032">
    <property type="entry name" value="CASc"/>
    <property type="match status" value="1"/>
</dbReference>
<protein>
    <recommendedName>
        <fullName evidence="12">Caspase family p20 domain-containing protein</fullName>
    </recommendedName>
</protein>
<dbReference type="AlphaFoldDB" id="H2ZDS2"/>
<evidence type="ECO:0000256" key="4">
    <source>
        <dbReference type="ARBA" id="ARBA00022807"/>
    </source>
</evidence>
<dbReference type="eggNOG" id="KOG3573">
    <property type="taxonomic scope" value="Eukaryota"/>
</dbReference>
<dbReference type="InParanoid" id="H2ZDS2"/>
<name>H2ZDS2_CIOSA</name>
<dbReference type="OMA" id="WQYESST"/>